<dbReference type="InterPro" id="IPR009011">
    <property type="entry name" value="Man6P_isomerase_rcpt-bd_dom_sf"/>
</dbReference>
<keyword evidence="11 19" id="KW-1133">Transmembrane helix</keyword>
<feature type="domain" description="MRH" evidence="21">
    <location>
        <begin position="26"/>
        <end position="190"/>
    </location>
</feature>
<comment type="similarity">
    <text evidence="5">Belongs to the ATG27 family.</text>
</comment>
<evidence type="ECO:0000256" key="14">
    <source>
        <dbReference type="ARBA" id="ARBA00023128"/>
    </source>
</evidence>
<evidence type="ECO:0000256" key="18">
    <source>
        <dbReference type="SAM" id="MobiDB-lite"/>
    </source>
</evidence>
<feature type="transmembrane region" description="Helical" evidence="19">
    <location>
        <begin position="218"/>
        <end position="240"/>
    </location>
</feature>
<keyword evidence="15 19" id="KW-0472">Membrane</keyword>
<gene>
    <name evidence="22" type="primary">ATG27</name>
    <name evidence="22" type="ORF">GGI25_001047</name>
</gene>
<reference evidence="22" key="1">
    <citation type="submission" date="2022-07" db="EMBL/GenBank/DDBJ databases">
        <title>Phylogenomic reconstructions and comparative analyses of Kickxellomycotina fungi.</title>
        <authorList>
            <person name="Reynolds N.K."/>
            <person name="Stajich J.E."/>
            <person name="Barry K."/>
            <person name="Grigoriev I.V."/>
            <person name="Crous P."/>
            <person name="Smith M.E."/>
        </authorList>
    </citation>
    <scope>NUCLEOTIDE SEQUENCE</scope>
    <source>
        <strain evidence="22">NRRL 3115</strain>
    </source>
</reference>
<evidence type="ECO:0000256" key="13">
    <source>
        <dbReference type="ARBA" id="ARBA00023034"/>
    </source>
</evidence>
<feature type="chain" id="PRO_5040746262" description="Autophagy-related protein 27" evidence="20">
    <location>
        <begin position="25"/>
        <end position="288"/>
    </location>
</feature>
<keyword evidence="16" id="KW-1015">Disulfide bond</keyword>
<keyword evidence="8 19" id="KW-0812">Transmembrane</keyword>
<evidence type="ECO:0000256" key="5">
    <source>
        <dbReference type="ARBA" id="ARBA00005363"/>
    </source>
</evidence>
<evidence type="ECO:0000256" key="6">
    <source>
        <dbReference type="ARBA" id="ARBA00013776"/>
    </source>
</evidence>
<organism evidence="22 23">
    <name type="scientific">Coemansia spiralis</name>
    <dbReference type="NCBI Taxonomy" id="417178"/>
    <lineage>
        <taxon>Eukaryota</taxon>
        <taxon>Fungi</taxon>
        <taxon>Fungi incertae sedis</taxon>
        <taxon>Zoopagomycota</taxon>
        <taxon>Kickxellomycotina</taxon>
        <taxon>Kickxellomycetes</taxon>
        <taxon>Kickxellales</taxon>
        <taxon>Kickxellaceae</taxon>
        <taxon>Coemansia</taxon>
    </lineage>
</organism>
<proteinExistence type="inferred from homology"/>
<protein>
    <recommendedName>
        <fullName evidence="6">Autophagy-related protein 27</fullName>
    </recommendedName>
</protein>
<evidence type="ECO:0000256" key="10">
    <source>
        <dbReference type="ARBA" id="ARBA00022927"/>
    </source>
</evidence>
<keyword evidence="14" id="KW-0496">Mitochondrion</keyword>
<keyword evidence="10" id="KW-0653">Protein transport</keyword>
<dbReference type="Gene3D" id="2.70.130.10">
    <property type="entry name" value="Mannose-6-phosphate receptor binding domain"/>
    <property type="match status" value="1"/>
</dbReference>
<dbReference type="EMBL" id="JANBTW010000007">
    <property type="protein sequence ID" value="KAJ2680155.1"/>
    <property type="molecule type" value="Genomic_DNA"/>
</dbReference>
<dbReference type="SUPFAM" id="SSF50911">
    <property type="entry name" value="Mannose 6-phosphate receptor domain"/>
    <property type="match status" value="1"/>
</dbReference>
<dbReference type="Proteomes" id="UP001151518">
    <property type="component" value="Unassembled WGS sequence"/>
</dbReference>
<evidence type="ECO:0000256" key="1">
    <source>
        <dbReference type="ARBA" id="ARBA00004304"/>
    </source>
</evidence>
<evidence type="ECO:0000256" key="19">
    <source>
        <dbReference type="SAM" id="Phobius"/>
    </source>
</evidence>
<comment type="caution">
    <text evidence="22">The sequence shown here is derived from an EMBL/GenBank/DDBJ whole genome shotgun (WGS) entry which is preliminary data.</text>
</comment>
<dbReference type="GO" id="GO:0030659">
    <property type="term" value="C:cytoplasmic vesicle membrane"/>
    <property type="evidence" value="ECO:0007669"/>
    <property type="project" value="UniProtKB-SubCell"/>
</dbReference>
<keyword evidence="12" id="KW-0072">Autophagy</keyword>
<evidence type="ECO:0000256" key="3">
    <source>
        <dbReference type="ARBA" id="ARBA00004472"/>
    </source>
</evidence>
<sequence length="288" mass="31521">MRKSFAIIALTILAVVSSVATVVATFDCKKLQVVGHAYDLSALARQITLESNATTPPTVTETKYIINPCAPLTPEPDTVPEADRCPENAWVCRSVTNYKKGAELRLIEVNSVAGSKKGDEPVVEARVAGDEPPSEFHWKMGGAQVEKANWATDIKFVCDKRAKNEDLPKVMDFKDGVLSLEWSVPAACALDDKSGGDKKPDDGNKDEDGERGKSSGGFFSTLLTIFVAVFMLYFVVGVMYKYLVVRASGLDLIPNLAFWREFPYLCADFAQHIWDAVGGRRRGGYSVV</sequence>
<evidence type="ECO:0000256" key="7">
    <source>
        <dbReference type="ARBA" id="ARBA00022448"/>
    </source>
</evidence>
<accession>A0A9W8GBR2</accession>
<evidence type="ECO:0000256" key="17">
    <source>
        <dbReference type="ARBA" id="ARBA00023329"/>
    </source>
</evidence>
<evidence type="ECO:0000256" key="2">
    <source>
        <dbReference type="ARBA" id="ARBA00004358"/>
    </source>
</evidence>
<evidence type="ECO:0000259" key="21">
    <source>
        <dbReference type="PROSITE" id="PS51914"/>
    </source>
</evidence>
<dbReference type="PANTHER" id="PTHR15071:SF13">
    <property type="entry name" value="AUTOPHAGY-RELATED PROTEIN 27"/>
    <property type="match status" value="1"/>
</dbReference>
<feature type="signal peptide" evidence="20">
    <location>
        <begin position="1"/>
        <end position="24"/>
    </location>
</feature>
<evidence type="ECO:0000256" key="4">
    <source>
        <dbReference type="ARBA" id="ARBA00004614"/>
    </source>
</evidence>
<dbReference type="OrthoDB" id="29460at2759"/>
<evidence type="ECO:0000256" key="15">
    <source>
        <dbReference type="ARBA" id="ARBA00023136"/>
    </source>
</evidence>
<evidence type="ECO:0000256" key="12">
    <source>
        <dbReference type="ARBA" id="ARBA00023006"/>
    </source>
</evidence>
<keyword evidence="7" id="KW-0813">Transport</keyword>
<name>A0A9W8GBR2_9FUNG</name>
<dbReference type="GO" id="GO:0006914">
    <property type="term" value="P:autophagy"/>
    <property type="evidence" value="ECO:0007669"/>
    <property type="project" value="UniProtKB-KW"/>
</dbReference>
<evidence type="ECO:0000256" key="9">
    <source>
        <dbReference type="ARBA" id="ARBA00022729"/>
    </source>
</evidence>
<keyword evidence="13" id="KW-0333">Golgi apparatus</keyword>
<dbReference type="AlphaFoldDB" id="A0A9W8GBR2"/>
<dbReference type="GO" id="GO:0031966">
    <property type="term" value="C:mitochondrial membrane"/>
    <property type="evidence" value="ECO:0007669"/>
    <property type="project" value="UniProtKB-SubCell"/>
</dbReference>
<dbReference type="Pfam" id="PF09451">
    <property type="entry name" value="ATG27"/>
    <property type="match status" value="1"/>
</dbReference>
<keyword evidence="17" id="KW-0968">Cytoplasmic vesicle</keyword>
<keyword evidence="9 20" id="KW-0732">Signal</keyword>
<evidence type="ECO:0000256" key="11">
    <source>
        <dbReference type="ARBA" id="ARBA00022989"/>
    </source>
</evidence>
<dbReference type="GO" id="GO:0015031">
    <property type="term" value="P:protein transport"/>
    <property type="evidence" value="ECO:0007669"/>
    <property type="project" value="UniProtKB-KW"/>
</dbReference>
<evidence type="ECO:0000256" key="8">
    <source>
        <dbReference type="ARBA" id="ARBA00022692"/>
    </source>
</evidence>
<dbReference type="PROSITE" id="PS51914">
    <property type="entry name" value="MRH"/>
    <property type="match status" value="1"/>
</dbReference>
<evidence type="ECO:0000256" key="16">
    <source>
        <dbReference type="ARBA" id="ARBA00023157"/>
    </source>
</evidence>
<dbReference type="InterPro" id="IPR044865">
    <property type="entry name" value="MRH_dom"/>
</dbReference>
<dbReference type="InterPro" id="IPR018939">
    <property type="entry name" value="Autophagy-rel_prot_27"/>
</dbReference>
<evidence type="ECO:0000256" key="20">
    <source>
        <dbReference type="SAM" id="SignalP"/>
    </source>
</evidence>
<dbReference type="PANTHER" id="PTHR15071">
    <property type="entry name" value="MANNOSE-6-PHOSPHATE RECEPTOR FAMILY MEMBER"/>
    <property type="match status" value="1"/>
</dbReference>
<feature type="region of interest" description="Disordered" evidence="18">
    <location>
        <begin position="191"/>
        <end position="213"/>
    </location>
</feature>
<comment type="subcellular location">
    <subcellularLocation>
        <location evidence="2">Cytoplasmic vesicle membrane</location>
        <topology evidence="2">Single-pass type I membrane protein</topology>
    </subcellularLocation>
    <subcellularLocation>
        <location evidence="4">Golgi apparatus membrane</location>
        <topology evidence="4">Single-pass type I membrane protein</topology>
    </subcellularLocation>
    <subcellularLocation>
        <location evidence="1">Mitochondrion membrane</location>
        <topology evidence="1">Single-pass membrane protein</topology>
    </subcellularLocation>
    <subcellularLocation>
        <location evidence="3">Preautophagosomal structure membrane</location>
        <topology evidence="3">Single-pass type I membrane protein</topology>
    </subcellularLocation>
</comment>
<dbReference type="GO" id="GO:0000139">
    <property type="term" value="C:Golgi membrane"/>
    <property type="evidence" value="ECO:0007669"/>
    <property type="project" value="UniProtKB-SubCell"/>
</dbReference>
<dbReference type="GO" id="GO:0034045">
    <property type="term" value="C:phagophore assembly site membrane"/>
    <property type="evidence" value="ECO:0007669"/>
    <property type="project" value="UniProtKB-SubCell"/>
</dbReference>
<evidence type="ECO:0000313" key="23">
    <source>
        <dbReference type="Proteomes" id="UP001151518"/>
    </source>
</evidence>
<evidence type="ECO:0000313" key="22">
    <source>
        <dbReference type="EMBL" id="KAJ2680155.1"/>
    </source>
</evidence>